<dbReference type="Pfam" id="PF24646">
    <property type="entry name" value="DUF7640"/>
    <property type="match status" value="1"/>
</dbReference>
<dbReference type="RefSeq" id="XP_002297372.1">
    <property type="nucleotide sequence ID" value="XM_002297336.1"/>
</dbReference>
<dbReference type="InParanoid" id="B8LE95"/>
<organism evidence="3 4">
    <name type="scientific">Thalassiosira pseudonana</name>
    <name type="common">Marine diatom</name>
    <name type="synonym">Cyclotella nana</name>
    <dbReference type="NCBI Taxonomy" id="35128"/>
    <lineage>
        <taxon>Eukaryota</taxon>
        <taxon>Sar</taxon>
        <taxon>Stramenopiles</taxon>
        <taxon>Ochrophyta</taxon>
        <taxon>Bacillariophyta</taxon>
        <taxon>Coscinodiscophyceae</taxon>
        <taxon>Thalassiosirophycidae</taxon>
        <taxon>Thalassiosirales</taxon>
        <taxon>Thalassiosiraceae</taxon>
        <taxon>Thalassiosira</taxon>
    </lineage>
</organism>
<dbReference type="EMBL" id="DS999434">
    <property type="protein sequence ID" value="EED86335.1"/>
    <property type="molecule type" value="Genomic_DNA"/>
</dbReference>
<evidence type="ECO:0000313" key="4">
    <source>
        <dbReference type="Proteomes" id="UP000001449"/>
    </source>
</evidence>
<gene>
    <name evidence="3" type="ORF">THAPSDRAFT_bd767</name>
</gene>
<feature type="domain" description="DUF7640" evidence="2">
    <location>
        <begin position="107"/>
        <end position="147"/>
    </location>
</feature>
<dbReference type="PaxDb" id="35128-Thapsdraft767"/>
<dbReference type="Proteomes" id="UP000001449">
    <property type="component" value="Unassembled WGS sequence"/>
</dbReference>
<keyword evidence="4" id="KW-1185">Reference proteome</keyword>
<proteinExistence type="predicted"/>
<accession>B8LE95</accession>
<evidence type="ECO:0000259" key="2">
    <source>
        <dbReference type="Pfam" id="PF24646"/>
    </source>
</evidence>
<dbReference type="KEGG" id="tps:THAPSDRAFT_bd767"/>
<dbReference type="InterPro" id="IPR019524">
    <property type="entry name" value="B-solenoid_diatom-type"/>
</dbReference>
<dbReference type="PANTHER" id="PTHR22534:SF5">
    <property type="entry name" value="SRCR DOMAIN-CONTAINING PROTEIN"/>
    <property type="match status" value="1"/>
</dbReference>
<protein>
    <recommendedName>
        <fullName evidence="2">DUF7640 domain-containing protein</fullName>
    </recommendedName>
</protein>
<dbReference type="GeneID" id="7447691"/>
<feature type="region of interest" description="Disordered" evidence="1">
    <location>
        <begin position="42"/>
        <end position="74"/>
    </location>
</feature>
<evidence type="ECO:0000313" key="3">
    <source>
        <dbReference type="EMBL" id="EED86335.1"/>
    </source>
</evidence>
<evidence type="ECO:0000256" key="1">
    <source>
        <dbReference type="SAM" id="MobiDB-lite"/>
    </source>
</evidence>
<reference evidence="3 4" key="2">
    <citation type="journal article" date="2008" name="Nature">
        <title>The Phaeodactylum genome reveals the evolutionary history of diatom genomes.</title>
        <authorList>
            <person name="Bowler C."/>
            <person name="Allen A.E."/>
            <person name="Badger J.H."/>
            <person name="Grimwood J."/>
            <person name="Jabbari K."/>
            <person name="Kuo A."/>
            <person name="Maheswari U."/>
            <person name="Martens C."/>
            <person name="Maumus F."/>
            <person name="Otillar R.P."/>
            <person name="Rayko E."/>
            <person name="Salamov A."/>
            <person name="Vandepoele K."/>
            <person name="Beszteri B."/>
            <person name="Gruber A."/>
            <person name="Heijde M."/>
            <person name="Katinka M."/>
            <person name="Mock T."/>
            <person name="Valentin K."/>
            <person name="Verret F."/>
            <person name="Berges J.A."/>
            <person name="Brownlee C."/>
            <person name="Cadoret J.P."/>
            <person name="Chiovitti A."/>
            <person name="Choi C.J."/>
            <person name="Coesel S."/>
            <person name="De Martino A."/>
            <person name="Detter J.C."/>
            <person name="Durkin C."/>
            <person name="Falciatore A."/>
            <person name="Fournet J."/>
            <person name="Haruta M."/>
            <person name="Huysman M.J."/>
            <person name="Jenkins B.D."/>
            <person name="Jiroutova K."/>
            <person name="Jorgensen R.E."/>
            <person name="Joubert Y."/>
            <person name="Kaplan A."/>
            <person name="Kroger N."/>
            <person name="Kroth P.G."/>
            <person name="La Roche J."/>
            <person name="Lindquist E."/>
            <person name="Lommer M."/>
            <person name="Martin-Jezequel V."/>
            <person name="Lopez P.J."/>
            <person name="Lucas S."/>
            <person name="Mangogna M."/>
            <person name="McGinnis K."/>
            <person name="Medlin L.K."/>
            <person name="Montsant A."/>
            <person name="Oudot-Le Secq M.P."/>
            <person name="Napoli C."/>
            <person name="Obornik M."/>
            <person name="Parker M.S."/>
            <person name="Petit J.L."/>
            <person name="Porcel B.M."/>
            <person name="Poulsen N."/>
            <person name="Robison M."/>
            <person name="Rychlewski L."/>
            <person name="Rynearson T.A."/>
            <person name="Schmutz J."/>
            <person name="Shapiro H."/>
            <person name="Siaut M."/>
            <person name="Stanley M."/>
            <person name="Sussman M.R."/>
            <person name="Taylor A.R."/>
            <person name="Vardi A."/>
            <person name="von Dassow P."/>
            <person name="Vyverman W."/>
            <person name="Willis A."/>
            <person name="Wyrwicz L.S."/>
            <person name="Rokhsar D.S."/>
            <person name="Weissenbach J."/>
            <person name="Armbrust E.V."/>
            <person name="Green B.R."/>
            <person name="Van de Peer Y."/>
            <person name="Grigoriev I.V."/>
        </authorList>
    </citation>
    <scope>NUCLEOTIDE SEQUENCE [LARGE SCALE GENOMIC DNA]</scope>
    <source>
        <strain evidence="3 4">CCMP1335</strain>
    </source>
</reference>
<feature type="compositionally biased region" description="Basic residues" evidence="1">
    <location>
        <begin position="60"/>
        <end position="73"/>
    </location>
</feature>
<dbReference type="HOGENOM" id="CLU_1672819_0_0_1"/>
<sequence>MKFSSVSFLAAFFSSPPSTPLFGESSSVMVVSASMVSESAIAPKKKRVSGGKMSLTDRKERHKLKKQPRKVRQWKPNQVEEEDFNLSTALGLLESTKTRTLQVTVTQCSIADCTCIMSDGSPGKKCDGEYACTGVNPDNVGCGSCNDRLYNAKTFALL</sequence>
<dbReference type="InterPro" id="IPR056057">
    <property type="entry name" value="DUF7640"/>
</dbReference>
<name>B8LE95_THAPS</name>
<dbReference type="PANTHER" id="PTHR22534">
    <property type="entry name" value="SRCR DOMAIN-CONTAINING PROTEIN"/>
    <property type="match status" value="1"/>
</dbReference>
<reference evidence="3 4" key="1">
    <citation type="journal article" date="2004" name="Science">
        <title>The genome of the diatom Thalassiosira pseudonana: ecology, evolution, and metabolism.</title>
        <authorList>
            <person name="Armbrust E.V."/>
            <person name="Berges J.A."/>
            <person name="Bowler C."/>
            <person name="Green B.R."/>
            <person name="Martinez D."/>
            <person name="Putnam N.H."/>
            <person name="Zhou S."/>
            <person name="Allen A.E."/>
            <person name="Apt K.E."/>
            <person name="Bechner M."/>
            <person name="Brzezinski M.A."/>
            <person name="Chaal B.K."/>
            <person name="Chiovitti A."/>
            <person name="Davis A.K."/>
            <person name="Demarest M.S."/>
            <person name="Detter J.C."/>
            <person name="Glavina T."/>
            <person name="Goodstein D."/>
            <person name="Hadi M.Z."/>
            <person name="Hellsten U."/>
            <person name="Hildebrand M."/>
            <person name="Jenkins B.D."/>
            <person name="Jurka J."/>
            <person name="Kapitonov V.V."/>
            <person name="Kroger N."/>
            <person name="Lau W.W."/>
            <person name="Lane T.W."/>
            <person name="Larimer F.W."/>
            <person name="Lippmeier J.C."/>
            <person name="Lucas S."/>
            <person name="Medina M."/>
            <person name="Montsant A."/>
            <person name="Obornik M."/>
            <person name="Parker M.S."/>
            <person name="Palenik B."/>
            <person name="Pazour G.J."/>
            <person name="Richardson P.M."/>
            <person name="Rynearson T.A."/>
            <person name="Saito M.A."/>
            <person name="Schwartz D.C."/>
            <person name="Thamatrakoln K."/>
            <person name="Valentin K."/>
            <person name="Vardi A."/>
            <person name="Wilkerson F.P."/>
            <person name="Rokhsar D.S."/>
        </authorList>
    </citation>
    <scope>NUCLEOTIDE SEQUENCE [LARGE SCALE GENOMIC DNA]</scope>
    <source>
        <strain evidence="3 4">CCMP1335</strain>
    </source>
</reference>
<dbReference type="AlphaFoldDB" id="B8LE95"/>